<dbReference type="Proteomes" id="UP001054821">
    <property type="component" value="Chromosome 7"/>
</dbReference>
<reference evidence="2 3" key="1">
    <citation type="journal article" date="2022" name="G3 (Bethesda)">
        <title>Whole-genome sequence and methylome profiling of the almond [Prunus dulcis (Mill.) D.A. Webb] cultivar 'Nonpareil'.</title>
        <authorList>
            <person name="D'Amico-Willman K.M."/>
            <person name="Ouma W.Z."/>
            <person name="Meulia T."/>
            <person name="Sideli G.M."/>
            <person name="Gradziel T.M."/>
            <person name="Fresnedo-Ramirez J."/>
        </authorList>
    </citation>
    <scope>NUCLEOTIDE SEQUENCE [LARGE SCALE GENOMIC DNA]</scope>
    <source>
        <strain evidence="2">Clone GOH B32 T37-40</strain>
    </source>
</reference>
<accession>A0AAD4V3B7</accession>
<gene>
    <name evidence="2" type="ORF">L3X38_037406</name>
</gene>
<organism evidence="2 3">
    <name type="scientific">Prunus dulcis</name>
    <name type="common">Almond</name>
    <name type="synonym">Amygdalus dulcis</name>
    <dbReference type="NCBI Taxonomy" id="3755"/>
    <lineage>
        <taxon>Eukaryota</taxon>
        <taxon>Viridiplantae</taxon>
        <taxon>Streptophyta</taxon>
        <taxon>Embryophyta</taxon>
        <taxon>Tracheophyta</taxon>
        <taxon>Spermatophyta</taxon>
        <taxon>Magnoliopsida</taxon>
        <taxon>eudicotyledons</taxon>
        <taxon>Gunneridae</taxon>
        <taxon>Pentapetalae</taxon>
        <taxon>rosids</taxon>
        <taxon>fabids</taxon>
        <taxon>Rosales</taxon>
        <taxon>Rosaceae</taxon>
        <taxon>Amygdaloideae</taxon>
        <taxon>Amygdaleae</taxon>
        <taxon>Prunus</taxon>
    </lineage>
</organism>
<dbReference type="AlphaFoldDB" id="A0AAD4V3B7"/>
<name>A0AAD4V3B7_PRUDU</name>
<evidence type="ECO:0000313" key="3">
    <source>
        <dbReference type="Proteomes" id="UP001054821"/>
    </source>
</evidence>
<dbReference type="EMBL" id="JAJFAZ020000007">
    <property type="protein sequence ID" value="KAI5317699.1"/>
    <property type="molecule type" value="Genomic_DNA"/>
</dbReference>
<evidence type="ECO:0000313" key="2">
    <source>
        <dbReference type="EMBL" id="KAI5317699.1"/>
    </source>
</evidence>
<evidence type="ECO:0008006" key="4">
    <source>
        <dbReference type="Google" id="ProtNLM"/>
    </source>
</evidence>
<comment type="caution">
    <text evidence="2">The sequence shown here is derived from an EMBL/GenBank/DDBJ whole genome shotgun (WGS) entry which is preliminary data.</text>
</comment>
<protein>
    <recommendedName>
        <fullName evidence="4">DUF4219 domain-containing protein</fullName>
    </recommendedName>
</protein>
<evidence type="ECO:0000256" key="1">
    <source>
        <dbReference type="SAM" id="MobiDB-lite"/>
    </source>
</evidence>
<feature type="region of interest" description="Disordered" evidence="1">
    <location>
        <begin position="73"/>
        <end position="96"/>
    </location>
</feature>
<keyword evidence="3" id="KW-1185">Reference proteome</keyword>
<feature type="compositionally biased region" description="Basic and acidic residues" evidence="1">
    <location>
        <begin position="77"/>
        <end position="96"/>
    </location>
</feature>
<proteinExistence type="predicted"/>
<sequence>MMGSGSSGGDLRTPQFDGAYYDFWAVNMETILMAHDLWDVAEVKVQPQPILERKKALEVALEVKEVRLSKFQWKHPPSPEKTESKTPRHLVSFKEL</sequence>